<accession>A0A6J6QFD6</accession>
<gene>
    <name evidence="1" type="ORF">UFOPK2399_01908</name>
</gene>
<dbReference type="EMBL" id="CAEZXP010000009">
    <property type="protein sequence ID" value="CAB4709496.1"/>
    <property type="molecule type" value="Genomic_DNA"/>
</dbReference>
<protein>
    <submittedName>
        <fullName evidence="1">Unannotated protein</fullName>
    </submittedName>
</protein>
<evidence type="ECO:0000313" key="1">
    <source>
        <dbReference type="EMBL" id="CAB4709496.1"/>
    </source>
</evidence>
<organism evidence="1">
    <name type="scientific">freshwater metagenome</name>
    <dbReference type="NCBI Taxonomy" id="449393"/>
    <lineage>
        <taxon>unclassified sequences</taxon>
        <taxon>metagenomes</taxon>
        <taxon>ecological metagenomes</taxon>
    </lineage>
</organism>
<dbReference type="AlphaFoldDB" id="A0A6J6QFD6"/>
<reference evidence="1" key="1">
    <citation type="submission" date="2020-05" db="EMBL/GenBank/DDBJ databases">
        <authorList>
            <person name="Chiriac C."/>
            <person name="Salcher M."/>
            <person name="Ghai R."/>
            <person name="Kavagutti S V."/>
        </authorList>
    </citation>
    <scope>NUCLEOTIDE SEQUENCE</scope>
</reference>
<sequence length="89" mass="10110">MTSRTCHDWPQLMELAPELQFKHYTLREVQLPVDAHVGTEGIDVDEVSICADLDSHVFNPDHTDPQVADALRASHWFDLREWAARGSLA</sequence>
<name>A0A6J6QFD6_9ZZZZ</name>
<proteinExistence type="predicted"/>